<dbReference type="Gene3D" id="2.170.260.10">
    <property type="entry name" value="paz domain"/>
    <property type="match status" value="1"/>
</dbReference>
<dbReference type="Gene3D" id="3.40.50.300">
    <property type="entry name" value="P-loop containing nucleotide triphosphate hydrolases"/>
    <property type="match status" value="2"/>
</dbReference>
<comment type="cofactor">
    <cofactor evidence="1">
        <name>Mn(2+)</name>
        <dbReference type="ChEBI" id="CHEBI:29035"/>
    </cofactor>
</comment>
<dbReference type="GO" id="GO:0005524">
    <property type="term" value="F:ATP binding"/>
    <property type="evidence" value="ECO:0007669"/>
    <property type="project" value="UniProtKB-KW"/>
</dbReference>
<dbReference type="InterPro" id="IPR036389">
    <property type="entry name" value="RNase_III_sf"/>
</dbReference>
<dbReference type="OrthoDB" id="6513042at2759"/>
<organism evidence="24 25">
    <name type="scientific">Ceratopteris richardii</name>
    <name type="common">Triangle waterfern</name>
    <dbReference type="NCBI Taxonomy" id="49495"/>
    <lineage>
        <taxon>Eukaryota</taxon>
        <taxon>Viridiplantae</taxon>
        <taxon>Streptophyta</taxon>
        <taxon>Embryophyta</taxon>
        <taxon>Tracheophyta</taxon>
        <taxon>Polypodiopsida</taxon>
        <taxon>Polypodiidae</taxon>
        <taxon>Polypodiales</taxon>
        <taxon>Pteridineae</taxon>
        <taxon>Pteridaceae</taxon>
        <taxon>Parkerioideae</taxon>
        <taxon>Ceratopteris</taxon>
    </lineage>
</organism>
<dbReference type="CDD" id="cd18034">
    <property type="entry name" value="DEXHc_dicer"/>
    <property type="match status" value="1"/>
</dbReference>
<keyword evidence="14" id="KW-0464">Manganese</keyword>
<feature type="domain" description="PAZ" evidence="20">
    <location>
        <begin position="813"/>
        <end position="946"/>
    </location>
</feature>
<dbReference type="InterPro" id="IPR001650">
    <property type="entry name" value="Helicase_C-like"/>
</dbReference>
<feature type="domain" description="Helicase C-terminal" evidence="22">
    <location>
        <begin position="357"/>
        <end position="516"/>
    </location>
</feature>
<keyword evidence="10" id="KW-0347">Helicase</keyword>
<comment type="cofactor">
    <cofactor evidence="2">
        <name>Mg(2+)</name>
        <dbReference type="ChEBI" id="CHEBI:18420"/>
    </cofactor>
</comment>
<dbReference type="Pfam" id="PF00035">
    <property type="entry name" value="dsrm"/>
    <property type="match status" value="1"/>
</dbReference>
<dbReference type="InterPro" id="IPR011545">
    <property type="entry name" value="DEAD/DEAH_box_helicase_dom"/>
</dbReference>
<dbReference type="PROSITE" id="PS50142">
    <property type="entry name" value="RNASE_3_2"/>
    <property type="match status" value="2"/>
</dbReference>
<evidence type="ECO:0000256" key="16">
    <source>
        <dbReference type="PROSITE-ProRule" id="PRU00657"/>
    </source>
</evidence>
<evidence type="ECO:0000256" key="6">
    <source>
        <dbReference type="ARBA" id="ARBA00022737"/>
    </source>
</evidence>
<keyword evidence="3" id="KW-0150">Chloroplast</keyword>
<keyword evidence="12" id="KW-0460">Magnesium</keyword>
<dbReference type="Gene3D" id="3.30.160.20">
    <property type="match status" value="2"/>
</dbReference>
<dbReference type="GO" id="GO:0004525">
    <property type="term" value="F:ribonuclease III activity"/>
    <property type="evidence" value="ECO:0007669"/>
    <property type="project" value="InterPro"/>
</dbReference>
<feature type="domain" description="RNase III" evidence="19">
    <location>
        <begin position="1181"/>
        <end position="1325"/>
    </location>
</feature>
<dbReference type="Pfam" id="PF00636">
    <property type="entry name" value="Ribonuclease_3"/>
    <property type="match status" value="2"/>
</dbReference>
<dbReference type="PROSITE" id="PS51194">
    <property type="entry name" value="HELICASE_CTER"/>
    <property type="match status" value="1"/>
</dbReference>
<dbReference type="Pfam" id="PF02170">
    <property type="entry name" value="PAZ"/>
    <property type="match status" value="1"/>
</dbReference>
<dbReference type="FunFam" id="3.30.160.380:FF:000001">
    <property type="entry name" value="Endoribonuclease dicer-like 1"/>
    <property type="match status" value="1"/>
</dbReference>
<keyword evidence="4" id="KW-0540">Nuclease</keyword>
<dbReference type="Gene3D" id="3.30.160.380">
    <property type="entry name" value="Dicer dimerisation domain"/>
    <property type="match status" value="1"/>
</dbReference>
<evidence type="ECO:0000259" key="23">
    <source>
        <dbReference type="PROSITE" id="PS51327"/>
    </source>
</evidence>
<name>A0A8T2VJR6_CERRI</name>
<evidence type="ECO:0000256" key="14">
    <source>
        <dbReference type="ARBA" id="ARBA00023211"/>
    </source>
</evidence>
<dbReference type="Pfam" id="PF14709">
    <property type="entry name" value="DND1_DSRM"/>
    <property type="match status" value="1"/>
</dbReference>
<dbReference type="PANTHER" id="PTHR14950">
    <property type="entry name" value="DICER-RELATED"/>
    <property type="match status" value="1"/>
</dbReference>
<dbReference type="SUPFAM" id="SSF54768">
    <property type="entry name" value="dsRNA-binding domain-like"/>
    <property type="match status" value="2"/>
</dbReference>
<evidence type="ECO:0000259" key="20">
    <source>
        <dbReference type="PROSITE" id="PS50821"/>
    </source>
</evidence>
<dbReference type="GO" id="GO:0030422">
    <property type="term" value="P:siRNA processing"/>
    <property type="evidence" value="ECO:0007669"/>
    <property type="project" value="TreeGrafter"/>
</dbReference>
<dbReference type="PROSITE" id="PS00517">
    <property type="entry name" value="RNASE_3_1"/>
    <property type="match status" value="1"/>
</dbReference>
<dbReference type="PROSITE" id="PS50137">
    <property type="entry name" value="DS_RBD"/>
    <property type="match status" value="1"/>
</dbReference>
<evidence type="ECO:0000256" key="15">
    <source>
        <dbReference type="ARBA" id="ARBA00035116"/>
    </source>
</evidence>
<evidence type="ECO:0000256" key="9">
    <source>
        <dbReference type="ARBA" id="ARBA00022801"/>
    </source>
</evidence>
<dbReference type="Pfam" id="PF00271">
    <property type="entry name" value="Helicase_C"/>
    <property type="match status" value="1"/>
</dbReference>
<keyword evidence="8" id="KW-0255">Endonuclease</keyword>
<evidence type="ECO:0000259" key="18">
    <source>
        <dbReference type="PROSITE" id="PS50137"/>
    </source>
</evidence>
<dbReference type="Proteomes" id="UP000825935">
    <property type="component" value="Chromosome 1"/>
</dbReference>
<evidence type="ECO:0000256" key="2">
    <source>
        <dbReference type="ARBA" id="ARBA00001946"/>
    </source>
</evidence>
<sequence length="1775" mass="201617">MEREIISSNTQRLTPRSYQSELLSKAREENVVICLETGCGKTLIATMLLDELSYHFSSSRAYIAVFLVPTVLLVQQQADVIEKNTNLKVGQFVGQNDSMKWDSENWNNVVLNHEVLVMTPQILLNLLQHAMLKMESIKVLVFDECHHCQKNHPYARIMEEFYFKMEASKRPRVLGMTASPVIRKGKSKFQCIQDINALECMLDSKVVTVENRTELNLVVPKPVLRVKEYYDIYCSWDNIQSIAKMIETVKTKVISCTDKSRDETWKEEWDVLGRLCRDLEYCIYDLGLWFARNVISDNYNFGDASVQTSETKVQGAKQSFLTELYGYLNHILLQGGYTDELRSECLKPDFVSTKVSALVDVLSNFRCSQQRCIVFVERIVAAKVLAKFLSEVLKPLRCEHIVGRHSRKNSSSRTQMLKVLDEFRSGSVDILIATNVAEEGVDIQDCCLVIRFDIPKNLRSFIQSRGRARIQHSAYIVLVNKNNVSEQLLLDTLISSEEFMIEKIASAHDSPENPLIREEIDAYKVESTGAVVNSHSSIQLLYHYCSKLPGDQFYHPQPLFVYVKEHDGVKCCLTLPSNACIRLVEGDICGTEASAKQAVCLKACKLLHLKGGLTDHLLPLSSTIEPTRDGVSYPEYDKAEMEDLQEVVIPNIWSKRPSYDCGLTHLYAYKITFKAICDLQKYSTFALLVSSPLPGKAAKLNEEFHLRQSRAVYCEVTPVEDIFLDLYQVMEAEEFQLILFSVLIDRSVEQPQKRENLMKNGPWYLLVPLKEEGISLGQGPEIDWERISQVRAFEGSKSQTSSENETSYDAGGSILQFINCTVPVKDISGLLLKTVKSKTLYSVAGIFEDLDADSPFPSERFESYIDYFRKKYSYEIVHRKQHLIEARFLRKPHNFLIPKVLTEAASDLSCKDIEDSRGDVSESTKRSFKQERYIVELPPEVCIVEYSGFHEDLINSAVILPSLMHRIESIVVATELHDFLSSRFHEGSAVSFEKVLEAITTRKCLDTLCLERLETLGDSFLKYAVSRSLFLNHPEADEGCLSLQRVNKVCNAMLFALAKRIGLAGYIRDTLFDPAHWLAPCHPAKYECNEHNARDMHGISSKDMKQKPAGTCSKNHRWIQRKTVADAIEALIGAYLEDGGEHAALGFMNFIGLNVSVNSEQIDVLRFSSQINLPLTKRINIEAIEKLLSYKFIHRGILIEAYTHASFAGHLGKCYQRLEFLGDSVLDYLVTLHLYKQFRDAGPGLLTDLRSAIVSNESFARIVIEKELYVYLIQDSIELSQSIKEFISNISVTEHQSRSWDTDKCPKVLGDILESLSGAISLDCGFDLDSVWQVFAPLMEPLIKSGRIEMHPVRELAELCQKHHFPSDSSFQRNGNQCQYRFEVKINDRLIEGTAKCKDKRSSKNQAALNVLLKMKDLGYVHPKSIYKLEALGDDDSTSLIKAPDDVSDNYQEDMEVLVEELSQLGSTQQDTELDHMNRENPVSFDDPVEELKPHVKMISNSCNFMREEMKGKSMFDNMKDGEKAAQKGGTCAYNVDLERTLSSHIDVKIDQARKRLSPGGAPNHESSSDSRVNAKGTPLAHLGHRKFECSEPDDGREQSPKGMYDGECSSTFTYEPHEVFQENVNYIRENEYSQQALDRSNHIYEHSNIKDNKESKQDAEDPDYLPVSLSVTEASAAVEMCSKGFPRMRLNETCRRNRWNDPLFTCSKIEGPEHYRWFTYDVILLYPNLGEVRCTGDPRRTKKAAMDSAAAELMLWLESSGYLSSIPELLMAEL</sequence>
<proteinExistence type="inferred from homology"/>
<keyword evidence="6" id="KW-0677">Repeat</keyword>
<dbReference type="SMART" id="SM00487">
    <property type="entry name" value="DEXDc"/>
    <property type="match status" value="1"/>
</dbReference>
<keyword evidence="3" id="KW-0934">Plastid</keyword>
<dbReference type="GO" id="GO:0005634">
    <property type="term" value="C:nucleus"/>
    <property type="evidence" value="ECO:0007669"/>
    <property type="project" value="TreeGrafter"/>
</dbReference>
<feature type="region of interest" description="Disordered" evidence="17">
    <location>
        <begin position="1554"/>
        <end position="1605"/>
    </location>
</feature>
<keyword evidence="5" id="KW-0479">Metal-binding</keyword>
<evidence type="ECO:0000259" key="22">
    <source>
        <dbReference type="PROSITE" id="PS51194"/>
    </source>
</evidence>
<evidence type="ECO:0000256" key="12">
    <source>
        <dbReference type="ARBA" id="ARBA00022842"/>
    </source>
</evidence>
<reference evidence="24" key="1">
    <citation type="submission" date="2021-08" db="EMBL/GenBank/DDBJ databases">
        <title>WGS assembly of Ceratopteris richardii.</title>
        <authorList>
            <person name="Marchant D.B."/>
            <person name="Chen G."/>
            <person name="Jenkins J."/>
            <person name="Shu S."/>
            <person name="Leebens-Mack J."/>
            <person name="Grimwood J."/>
            <person name="Schmutz J."/>
            <person name="Soltis P."/>
            <person name="Soltis D."/>
            <person name="Chen Z.-H."/>
        </authorList>
    </citation>
    <scope>NUCLEOTIDE SEQUENCE</scope>
    <source>
        <strain evidence="24">Whitten #5841</strain>
        <tissue evidence="24">Leaf</tissue>
    </source>
</reference>
<dbReference type="GO" id="GO:0046872">
    <property type="term" value="F:metal ion binding"/>
    <property type="evidence" value="ECO:0007669"/>
    <property type="project" value="UniProtKB-KW"/>
</dbReference>
<dbReference type="PROSITE" id="PS51327">
    <property type="entry name" value="DICER_DSRBF"/>
    <property type="match status" value="1"/>
</dbReference>
<dbReference type="SUPFAM" id="SSF52540">
    <property type="entry name" value="P-loop containing nucleoside triphosphate hydrolases"/>
    <property type="match status" value="1"/>
</dbReference>
<feature type="domain" description="Dicer dsRNA-binding fold" evidence="23">
    <location>
        <begin position="537"/>
        <end position="627"/>
    </location>
</feature>
<accession>A0A8T2VJR6</accession>
<keyword evidence="7" id="KW-0547">Nucleotide-binding</keyword>
<dbReference type="InterPro" id="IPR003100">
    <property type="entry name" value="PAZ_dom"/>
</dbReference>
<evidence type="ECO:0000256" key="5">
    <source>
        <dbReference type="ARBA" id="ARBA00022723"/>
    </source>
</evidence>
<keyword evidence="25" id="KW-1185">Reference proteome</keyword>
<evidence type="ECO:0000256" key="13">
    <source>
        <dbReference type="ARBA" id="ARBA00022884"/>
    </source>
</evidence>
<evidence type="ECO:0000259" key="21">
    <source>
        <dbReference type="PROSITE" id="PS51192"/>
    </source>
</evidence>
<dbReference type="SMART" id="SM00949">
    <property type="entry name" value="PAZ"/>
    <property type="match status" value="1"/>
</dbReference>
<evidence type="ECO:0000256" key="11">
    <source>
        <dbReference type="ARBA" id="ARBA00022840"/>
    </source>
</evidence>
<evidence type="ECO:0000256" key="7">
    <source>
        <dbReference type="ARBA" id="ARBA00022741"/>
    </source>
</evidence>
<comment type="similarity">
    <text evidence="15 16">Belongs to the helicase family. Dicer subfamily.</text>
</comment>
<dbReference type="InterPro" id="IPR014720">
    <property type="entry name" value="dsRBD_dom"/>
</dbReference>
<feature type="domain" description="DRBM" evidence="18">
    <location>
        <begin position="1351"/>
        <end position="1417"/>
    </location>
</feature>
<dbReference type="EMBL" id="CM035406">
    <property type="protein sequence ID" value="KAH7447490.1"/>
    <property type="molecule type" value="Genomic_DNA"/>
</dbReference>
<dbReference type="InterPro" id="IPR027417">
    <property type="entry name" value="P-loop_NTPase"/>
</dbReference>
<dbReference type="InterPro" id="IPR038248">
    <property type="entry name" value="Dicer_dimer_sf"/>
</dbReference>
<feature type="domain" description="Helicase ATP-binding" evidence="21">
    <location>
        <begin position="22"/>
        <end position="198"/>
    </location>
</feature>
<evidence type="ECO:0000313" key="24">
    <source>
        <dbReference type="EMBL" id="KAH7447490.1"/>
    </source>
</evidence>
<keyword evidence="13 16" id="KW-0694">RNA-binding</keyword>
<dbReference type="FunFam" id="1.10.1520.10:FF:000004">
    <property type="entry name" value="Endoribonuclease dicer-like 1"/>
    <property type="match status" value="1"/>
</dbReference>
<dbReference type="PROSITE" id="PS50821">
    <property type="entry name" value="PAZ"/>
    <property type="match status" value="1"/>
</dbReference>
<dbReference type="GO" id="GO:0005737">
    <property type="term" value="C:cytoplasm"/>
    <property type="evidence" value="ECO:0007669"/>
    <property type="project" value="TreeGrafter"/>
</dbReference>
<dbReference type="InterPro" id="IPR036085">
    <property type="entry name" value="PAZ_dom_sf"/>
</dbReference>
<dbReference type="SUPFAM" id="SSF69065">
    <property type="entry name" value="RNase III domain-like"/>
    <property type="match status" value="2"/>
</dbReference>
<evidence type="ECO:0000256" key="3">
    <source>
        <dbReference type="ARBA" id="ARBA00022528"/>
    </source>
</evidence>
<dbReference type="SMART" id="SM00490">
    <property type="entry name" value="HELICc"/>
    <property type="match status" value="1"/>
</dbReference>
<dbReference type="SMART" id="SM00535">
    <property type="entry name" value="RIBOc"/>
    <property type="match status" value="2"/>
</dbReference>
<evidence type="ECO:0000256" key="17">
    <source>
        <dbReference type="SAM" id="MobiDB-lite"/>
    </source>
</evidence>
<keyword evidence="11" id="KW-0067">ATP-binding</keyword>
<protein>
    <submittedName>
        <fullName evidence="24">Uncharacterized protein</fullName>
    </submittedName>
</protein>
<dbReference type="SUPFAM" id="SSF101690">
    <property type="entry name" value="PAZ domain"/>
    <property type="match status" value="1"/>
</dbReference>
<evidence type="ECO:0000313" key="25">
    <source>
        <dbReference type="Proteomes" id="UP000825935"/>
    </source>
</evidence>
<dbReference type="Pfam" id="PF00270">
    <property type="entry name" value="DEAD"/>
    <property type="match status" value="1"/>
</dbReference>
<gene>
    <name evidence="24" type="ORF">KP509_01G108700</name>
</gene>
<dbReference type="SMART" id="SM00358">
    <property type="entry name" value="DSRM"/>
    <property type="match status" value="2"/>
</dbReference>
<dbReference type="InterPro" id="IPR000999">
    <property type="entry name" value="RNase_III_dom"/>
</dbReference>
<dbReference type="InterPro" id="IPR014001">
    <property type="entry name" value="Helicase_ATP-bd"/>
</dbReference>
<evidence type="ECO:0000256" key="1">
    <source>
        <dbReference type="ARBA" id="ARBA00001936"/>
    </source>
</evidence>
<dbReference type="GO" id="GO:0003723">
    <property type="term" value="F:RNA binding"/>
    <property type="evidence" value="ECO:0007669"/>
    <property type="project" value="UniProtKB-UniRule"/>
</dbReference>
<comment type="caution">
    <text evidence="24">The sequence shown here is derived from an EMBL/GenBank/DDBJ whole genome shotgun (WGS) entry which is preliminary data.</text>
</comment>
<evidence type="ECO:0000256" key="8">
    <source>
        <dbReference type="ARBA" id="ARBA00022759"/>
    </source>
</evidence>
<feature type="compositionally biased region" description="Basic and acidic residues" evidence="17">
    <location>
        <begin position="1586"/>
        <end position="1600"/>
    </location>
</feature>
<dbReference type="Gene3D" id="1.10.1520.10">
    <property type="entry name" value="Ribonuclease III domain"/>
    <property type="match status" value="2"/>
</dbReference>
<evidence type="ECO:0000256" key="4">
    <source>
        <dbReference type="ARBA" id="ARBA00022722"/>
    </source>
</evidence>
<dbReference type="PANTHER" id="PTHR14950:SF15">
    <property type="entry name" value="DICER-LIKE PROTEIN 4"/>
    <property type="match status" value="1"/>
</dbReference>
<dbReference type="GO" id="GO:0004386">
    <property type="term" value="F:helicase activity"/>
    <property type="evidence" value="ECO:0007669"/>
    <property type="project" value="UniProtKB-KW"/>
</dbReference>
<dbReference type="FunFam" id="3.40.50.300:FF:000628">
    <property type="entry name" value="Endoribonuclease Dicer"/>
    <property type="match status" value="1"/>
</dbReference>
<dbReference type="Pfam" id="PF03368">
    <property type="entry name" value="Dicer_dimer"/>
    <property type="match status" value="1"/>
</dbReference>
<evidence type="ECO:0000259" key="19">
    <source>
        <dbReference type="PROSITE" id="PS50142"/>
    </source>
</evidence>
<feature type="domain" description="RNase III" evidence="19">
    <location>
        <begin position="973"/>
        <end position="1140"/>
    </location>
</feature>
<dbReference type="PROSITE" id="PS51192">
    <property type="entry name" value="HELICASE_ATP_BIND_1"/>
    <property type="match status" value="1"/>
</dbReference>
<dbReference type="InterPro" id="IPR005034">
    <property type="entry name" value="Dicer_dimerisation"/>
</dbReference>
<dbReference type="CDD" id="cd00593">
    <property type="entry name" value="RIBOc"/>
    <property type="match status" value="2"/>
</dbReference>
<evidence type="ECO:0000256" key="10">
    <source>
        <dbReference type="ARBA" id="ARBA00022806"/>
    </source>
</evidence>
<keyword evidence="9" id="KW-0378">Hydrolase</keyword>